<comment type="similarity">
    <text evidence="2">Belongs to the bacterial solute-binding protein 2 family.</text>
</comment>
<dbReference type="GO" id="GO:0030246">
    <property type="term" value="F:carbohydrate binding"/>
    <property type="evidence" value="ECO:0007669"/>
    <property type="project" value="UniProtKB-ARBA"/>
</dbReference>
<gene>
    <name evidence="6" type="ORF">BX592_1369</name>
</gene>
<evidence type="ECO:0000256" key="4">
    <source>
        <dbReference type="SAM" id="MobiDB-lite"/>
    </source>
</evidence>
<dbReference type="Proteomes" id="UP000295509">
    <property type="component" value="Unassembled WGS sequence"/>
</dbReference>
<dbReference type="Pfam" id="PF13407">
    <property type="entry name" value="Peripla_BP_4"/>
    <property type="match status" value="1"/>
</dbReference>
<feature type="domain" description="Periplasmic binding protein" evidence="5">
    <location>
        <begin position="70"/>
        <end position="165"/>
    </location>
</feature>
<dbReference type="AlphaFoldDB" id="A0A4R8L6M6"/>
<dbReference type="PANTHER" id="PTHR46847">
    <property type="entry name" value="D-ALLOSE-BINDING PERIPLASMIC PROTEIN-RELATED"/>
    <property type="match status" value="1"/>
</dbReference>
<dbReference type="SUPFAM" id="SSF53822">
    <property type="entry name" value="Periplasmic binding protein-like I"/>
    <property type="match status" value="1"/>
</dbReference>
<dbReference type="InterPro" id="IPR025997">
    <property type="entry name" value="SBP_2_dom"/>
</dbReference>
<sequence>MRPCIRARRPVHLNDAGAQWHNGTTAEPQNNLKETNMQSSKRRSLKYLTSIALLPLAASVRAAQQQKIRIGVVVPTLDAQFWNNYIDFMKQGARQLGVDLIVLNADNKPDRMVSSLEDLTAQKVDGIIFTPYWSTAVAGLTLARNAGIPVILTDSYPDFSPQTPRFPNYIAFTGRATKRPAIRWRSNCFPQCRPAPVERR</sequence>
<accession>A0A4R8L6M6</accession>
<evidence type="ECO:0000256" key="1">
    <source>
        <dbReference type="ARBA" id="ARBA00004196"/>
    </source>
</evidence>
<evidence type="ECO:0000256" key="3">
    <source>
        <dbReference type="ARBA" id="ARBA00022729"/>
    </source>
</evidence>
<keyword evidence="3" id="KW-0732">Signal</keyword>
<name>A0A4R8L6M6_9BURK</name>
<dbReference type="GO" id="GO:0030313">
    <property type="term" value="C:cell envelope"/>
    <property type="evidence" value="ECO:0007669"/>
    <property type="project" value="UniProtKB-SubCell"/>
</dbReference>
<proteinExistence type="inferred from homology"/>
<comment type="caution">
    <text evidence="6">The sequence shown here is derived from an EMBL/GenBank/DDBJ whole genome shotgun (WGS) entry which is preliminary data.</text>
</comment>
<dbReference type="PANTHER" id="PTHR46847:SF3">
    <property type="entry name" value="GALACTOFURANOSE-BINDING PROTEIN YTFQ"/>
    <property type="match status" value="1"/>
</dbReference>
<evidence type="ECO:0000313" key="6">
    <source>
        <dbReference type="EMBL" id="TDY37699.1"/>
    </source>
</evidence>
<feature type="compositionally biased region" description="Polar residues" evidence="4">
    <location>
        <begin position="21"/>
        <end position="38"/>
    </location>
</feature>
<dbReference type="InterPro" id="IPR028082">
    <property type="entry name" value="Peripla_BP_I"/>
</dbReference>
<evidence type="ECO:0000256" key="2">
    <source>
        <dbReference type="ARBA" id="ARBA00007639"/>
    </source>
</evidence>
<evidence type="ECO:0000259" key="5">
    <source>
        <dbReference type="Pfam" id="PF13407"/>
    </source>
</evidence>
<organism evidence="6 7">
    <name type="scientific">Paraburkholderia rhizosphaerae</name>
    <dbReference type="NCBI Taxonomy" id="480658"/>
    <lineage>
        <taxon>Bacteria</taxon>
        <taxon>Pseudomonadati</taxon>
        <taxon>Pseudomonadota</taxon>
        <taxon>Betaproteobacteria</taxon>
        <taxon>Burkholderiales</taxon>
        <taxon>Burkholderiaceae</taxon>
        <taxon>Paraburkholderia</taxon>
    </lineage>
</organism>
<dbReference type="EMBL" id="SORE01000036">
    <property type="protein sequence ID" value="TDY37699.1"/>
    <property type="molecule type" value="Genomic_DNA"/>
</dbReference>
<feature type="region of interest" description="Disordered" evidence="4">
    <location>
        <begin position="18"/>
        <end position="38"/>
    </location>
</feature>
<dbReference type="OrthoDB" id="9813037at2"/>
<evidence type="ECO:0000313" key="7">
    <source>
        <dbReference type="Proteomes" id="UP000295509"/>
    </source>
</evidence>
<protein>
    <submittedName>
        <fullName evidence="6">Substrate-binding family protein</fullName>
    </submittedName>
</protein>
<keyword evidence="7" id="KW-1185">Reference proteome</keyword>
<reference evidence="6 7" key="1">
    <citation type="submission" date="2019-03" db="EMBL/GenBank/DDBJ databases">
        <title>Genomic Encyclopedia of Type Strains, Phase III (KMG-III): the genomes of soil and plant-associated and newly described type strains.</title>
        <authorList>
            <person name="Whitman W."/>
        </authorList>
    </citation>
    <scope>NUCLEOTIDE SEQUENCE [LARGE SCALE GENOMIC DNA]</scope>
    <source>
        <strain evidence="6 7">LMG 29544</strain>
    </source>
</reference>
<dbReference type="Gene3D" id="3.40.50.2300">
    <property type="match status" value="1"/>
</dbReference>
<comment type="subcellular location">
    <subcellularLocation>
        <location evidence="1">Cell envelope</location>
    </subcellularLocation>
</comment>